<dbReference type="Pfam" id="PF11350">
    <property type="entry name" value="DUF3152"/>
    <property type="match status" value="1"/>
</dbReference>
<dbReference type="SUPFAM" id="SSF55486">
    <property type="entry name" value="Metalloproteases ('zincins'), catalytic domain"/>
    <property type="match status" value="1"/>
</dbReference>
<gene>
    <name evidence="3" type="ORF">BDK92_4376</name>
</gene>
<dbReference type="Gene3D" id="3.40.390.10">
    <property type="entry name" value="Collagenase (Catalytic Domain)"/>
    <property type="match status" value="1"/>
</dbReference>
<evidence type="ECO:0000256" key="1">
    <source>
        <dbReference type="SAM" id="MobiDB-lite"/>
    </source>
</evidence>
<dbReference type="InterPro" id="IPR024079">
    <property type="entry name" value="MetalloPept_cat_dom_sf"/>
</dbReference>
<proteinExistence type="predicted"/>
<feature type="domain" description="DUF3152" evidence="2">
    <location>
        <begin position="70"/>
        <end position="247"/>
    </location>
</feature>
<dbReference type="InterPro" id="IPR022603">
    <property type="entry name" value="DUF3152"/>
</dbReference>
<reference evidence="3 4" key="1">
    <citation type="submission" date="2018-10" db="EMBL/GenBank/DDBJ databases">
        <title>Sequencing the genomes of 1000 actinobacteria strains.</title>
        <authorList>
            <person name="Klenk H.-P."/>
        </authorList>
    </citation>
    <scope>NUCLEOTIDE SEQUENCE [LARGE SCALE GENOMIC DNA]</scope>
    <source>
        <strain evidence="3 4">DSM 45175</strain>
    </source>
</reference>
<comment type="caution">
    <text evidence="3">The sequence shown here is derived from an EMBL/GenBank/DDBJ whole genome shotgun (WGS) entry which is preliminary data.</text>
</comment>
<organism evidence="3 4">
    <name type="scientific">Micromonospora pisi</name>
    <dbReference type="NCBI Taxonomy" id="589240"/>
    <lineage>
        <taxon>Bacteria</taxon>
        <taxon>Bacillati</taxon>
        <taxon>Actinomycetota</taxon>
        <taxon>Actinomycetes</taxon>
        <taxon>Micromonosporales</taxon>
        <taxon>Micromonosporaceae</taxon>
        <taxon>Micromonospora</taxon>
    </lineage>
</organism>
<dbReference type="EMBL" id="RBKT01000001">
    <property type="protein sequence ID" value="RKR90012.1"/>
    <property type="molecule type" value="Genomic_DNA"/>
</dbReference>
<evidence type="ECO:0000313" key="4">
    <source>
        <dbReference type="Proteomes" id="UP000277671"/>
    </source>
</evidence>
<name>A0A495JNT7_9ACTN</name>
<dbReference type="AlphaFoldDB" id="A0A495JNT7"/>
<accession>A0A495JNT7</accession>
<dbReference type="Proteomes" id="UP000277671">
    <property type="component" value="Unassembled WGS sequence"/>
</dbReference>
<dbReference type="GO" id="GO:0008237">
    <property type="term" value="F:metallopeptidase activity"/>
    <property type="evidence" value="ECO:0007669"/>
    <property type="project" value="InterPro"/>
</dbReference>
<sequence>MVSVLLVAASGVLIGLVAPPLVDRLTSAEIPVTAAGTRPPSPSLAPPPTEPTVQPGTAEPTQPPVLRESVQVPASGPSTFAYASGVGKVTGHAGTLQRYRVATEHGSEQDVQAFALAVEETLSDPRSWTGSGRLRLQRVPSGSGYDFTVYLATAGTAARMCAAGGTDIRIDGEPYTSCRTPGKVIINLNRWMFSVDHLVKAKVPLADYRLYVINHETGHQLGHGHEQCPGKGRPAPVMQQQTLFLNGCTANAWPYLDGERYEGPPV</sequence>
<feature type="compositionally biased region" description="Pro residues" evidence="1">
    <location>
        <begin position="39"/>
        <end position="50"/>
    </location>
</feature>
<feature type="region of interest" description="Disordered" evidence="1">
    <location>
        <begin position="33"/>
        <end position="63"/>
    </location>
</feature>
<evidence type="ECO:0000313" key="3">
    <source>
        <dbReference type="EMBL" id="RKR90012.1"/>
    </source>
</evidence>
<protein>
    <submittedName>
        <fullName evidence="3">Uncharacterized protein DUF3152</fullName>
    </submittedName>
</protein>
<keyword evidence="4" id="KW-1185">Reference proteome</keyword>
<evidence type="ECO:0000259" key="2">
    <source>
        <dbReference type="Pfam" id="PF11350"/>
    </source>
</evidence>